<evidence type="ECO:0008006" key="3">
    <source>
        <dbReference type="Google" id="ProtNLM"/>
    </source>
</evidence>
<evidence type="ECO:0000313" key="2">
    <source>
        <dbReference type="Proteomes" id="UP001183390"/>
    </source>
</evidence>
<gene>
    <name evidence="1" type="ORF">RM479_22730</name>
</gene>
<sequence length="166" mass="17817">MINNRIGRVALRHERPALVGELLTDFQGRTGAAHTVAFGLDGVLLGHAGHPEDERAQVRAEQSASSSYMLASLCTGVAATWPAERRPAGPVHADHLLLRHRAGIDPQTGERPSPWWVLVVPVPDWGGLVTELPPDREAPVASVMGDLLECADRIRGVLADAHRKAG</sequence>
<reference evidence="2" key="1">
    <citation type="submission" date="2023-07" db="EMBL/GenBank/DDBJ databases">
        <title>30 novel species of actinomycetes from the DSMZ collection.</title>
        <authorList>
            <person name="Nouioui I."/>
        </authorList>
    </citation>
    <scope>NUCLEOTIDE SEQUENCE [LARGE SCALE GENOMIC DNA]</scope>
    <source>
        <strain evidence="2">DSM 44743</strain>
    </source>
</reference>
<organism evidence="1 2">
    <name type="scientific">Nocardiopsis lambiniae</name>
    <dbReference type="NCBI Taxonomy" id="3075539"/>
    <lineage>
        <taxon>Bacteria</taxon>
        <taxon>Bacillati</taxon>
        <taxon>Actinomycetota</taxon>
        <taxon>Actinomycetes</taxon>
        <taxon>Streptosporangiales</taxon>
        <taxon>Nocardiopsidaceae</taxon>
        <taxon>Nocardiopsis</taxon>
    </lineage>
</organism>
<proteinExistence type="predicted"/>
<evidence type="ECO:0000313" key="1">
    <source>
        <dbReference type="EMBL" id="MDT0331239.1"/>
    </source>
</evidence>
<protein>
    <recommendedName>
        <fullName evidence="3">Roadblock/LC7 domain-containing protein</fullName>
    </recommendedName>
</protein>
<comment type="caution">
    <text evidence="1">The sequence shown here is derived from an EMBL/GenBank/DDBJ whole genome shotgun (WGS) entry which is preliminary data.</text>
</comment>
<dbReference type="EMBL" id="JAVREP010000020">
    <property type="protein sequence ID" value="MDT0331239.1"/>
    <property type="molecule type" value="Genomic_DNA"/>
</dbReference>
<keyword evidence="2" id="KW-1185">Reference proteome</keyword>
<accession>A0ABU2MF96</accession>
<dbReference type="Proteomes" id="UP001183390">
    <property type="component" value="Unassembled WGS sequence"/>
</dbReference>
<dbReference type="RefSeq" id="WP_311513788.1">
    <property type="nucleotide sequence ID" value="NZ_JAVREP010000020.1"/>
</dbReference>
<name>A0ABU2MF96_9ACTN</name>